<feature type="signal peptide" evidence="1">
    <location>
        <begin position="1"/>
        <end position="21"/>
    </location>
</feature>
<gene>
    <name evidence="2" type="ORF">RBH19_03240</name>
</gene>
<evidence type="ECO:0000256" key="1">
    <source>
        <dbReference type="SAM" id="SignalP"/>
    </source>
</evidence>
<dbReference type="Proteomes" id="UP001239019">
    <property type="component" value="Unassembled WGS sequence"/>
</dbReference>
<keyword evidence="3" id="KW-1185">Reference proteome</keyword>
<keyword evidence="1" id="KW-0732">Signal</keyword>
<protein>
    <submittedName>
        <fullName evidence="2">Uncharacterized protein</fullName>
    </submittedName>
</protein>
<feature type="chain" id="PRO_5046195368" evidence="1">
    <location>
        <begin position="22"/>
        <end position="118"/>
    </location>
</feature>
<evidence type="ECO:0000313" key="2">
    <source>
        <dbReference type="EMBL" id="MDQ2068888.1"/>
    </source>
</evidence>
<organism evidence="2 3">
    <name type="scientific">Natronospira bacteriovora</name>
    <dbReference type="NCBI Taxonomy" id="3069753"/>
    <lineage>
        <taxon>Bacteria</taxon>
        <taxon>Pseudomonadati</taxon>
        <taxon>Pseudomonadota</taxon>
        <taxon>Gammaproteobacteria</taxon>
        <taxon>Natronospirales</taxon>
        <taxon>Natronospiraceae</taxon>
        <taxon>Natronospira</taxon>
    </lineage>
</organism>
<comment type="caution">
    <text evidence="2">The sequence shown here is derived from an EMBL/GenBank/DDBJ whole genome shotgun (WGS) entry which is preliminary data.</text>
</comment>
<accession>A0ABU0W4Q2</accession>
<sequence length="118" mass="12998">MTKRYPWLLLLPLLLLGLALTGCLGDDDDDGGSSHTLTVQNNSSHTVWYLYVSPVTDDYWGSDVLGSSVISPGGSFDHEVRNCGQNHDMRAEDSGSGFWQRWDVAMPCDSSSTWTLVD</sequence>
<name>A0ABU0W4Q2_9GAMM</name>
<evidence type="ECO:0000313" key="3">
    <source>
        <dbReference type="Proteomes" id="UP001239019"/>
    </source>
</evidence>
<proteinExistence type="predicted"/>
<dbReference type="RefSeq" id="WP_306727386.1">
    <property type="nucleotide sequence ID" value="NZ_JAVDDT010000002.1"/>
</dbReference>
<dbReference type="EMBL" id="JAVDDT010000002">
    <property type="protein sequence ID" value="MDQ2068888.1"/>
    <property type="molecule type" value="Genomic_DNA"/>
</dbReference>
<dbReference type="PROSITE" id="PS51257">
    <property type="entry name" value="PROKAR_LIPOPROTEIN"/>
    <property type="match status" value="1"/>
</dbReference>
<reference evidence="2 3" key="1">
    <citation type="submission" date="2023-08" db="EMBL/GenBank/DDBJ databases">
        <title>Whole-genome sequencing of halo(alkali)philic microorganisms from hypersaline lakes.</title>
        <authorList>
            <person name="Sorokin D.Y."/>
            <person name="Abbas B."/>
            <person name="Merkel A.Y."/>
        </authorList>
    </citation>
    <scope>NUCLEOTIDE SEQUENCE [LARGE SCALE GENOMIC DNA]</scope>
    <source>
        <strain evidence="2 3">AB-CW4</strain>
    </source>
</reference>